<reference evidence="2" key="1">
    <citation type="journal article" date="2019" name="Int. J. Syst. Evol. Microbiol.">
        <title>The Global Catalogue of Microorganisms (GCM) 10K type strain sequencing project: providing services to taxonomists for standard genome sequencing and annotation.</title>
        <authorList>
            <consortium name="The Broad Institute Genomics Platform"/>
            <consortium name="The Broad Institute Genome Sequencing Center for Infectious Disease"/>
            <person name="Wu L."/>
            <person name="Ma J."/>
        </authorList>
    </citation>
    <scope>NUCLEOTIDE SEQUENCE [LARGE SCALE GENOMIC DNA]</scope>
    <source>
        <strain evidence="2">JCM 13002</strain>
    </source>
</reference>
<dbReference type="RefSeq" id="WP_344627053.1">
    <property type="nucleotide sequence ID" value="NZ_BAAALD010000087.1"/>
</dbReference>
<evidence type="ECO:0000313" key="1">
    <source>
        <dbReference type="EMBL" id="GAA1113027.1"/>
    </source>
</evidence>
<comment type="caution">
    <text evidence="1">The sequence shown here is derived from an EMBL/GenBank/DDBJ whole genome shotgun (WGS) entry which is preliminary data.</text>
</comment>
<dbReference type="EMBL" id="BAAALD010000087">
    <property type="protein sequence ID" value="GAA1113027.1"/>
    <property type="molecule type" value="Genomic_DNA"/>
</dbReference>
<gene>
    <name evidence="1" type="ORF">GCM10009663_62430</name>
</gene>
<evidence type="ECO:0000313" key="2">
    <source>
        <dbReference type="Proteomes" id="UP001499987"/>
    </source>
</evidence>
<keyword evidence="2" id="KW-1185">Reference proteome</keyword>
<name>A0ABP4ENY6_9ACTN</name>
<accession>A0ABP4ENY6</accession>
<organism evidence="1 2">
    <name type="scientific">Kitasatospora arboriphila</name>
    <dbReference type="NCBI Taxonomy" id="258052"/>
    <lineage>
        <taxon>Bacteria</taxon>
        <taxon>Bacillati</taxon>
        <taxon>Actinomycetota</taxon>
        <taxon>Actinomycetes</taxon>
        <taxon>Kitasatosporales</taxon>
        <taxon>Streptomycetaceae</taxon>
        <taxon>Kitasatospora</taxon>
    </lineage>
</organism>
<protein>
    <submittedName>
        <fullName evidence="1">Uncharacterized protein</fullName>
    </submittedName>
</protein>
<proteinExistence type="predicted"/>
<dbReference type="Proteomes" id="UP001499987">
    <property type="component" value="Unassembled WGS sequence"/>
</dbReference>
<sequence length="95" mass="10518">MIADIGIEPLGDHEYLVRFPTPDDAVLSRIRASESTVDQLHLAPTDEERIVAETAVFLAERQPTADLPPMIDLADVADAYGDDYLRELGRRLGAR</sequence>